<evidence type="ECO:0000313" key="2">
    <source>
        <dbReference type="Proteomes" id="UP001519460"/>
    </source>
</evidence>
<accession>A0ABD0LPG4</accession>
<reference evidence="1 2" key="1">
    <citation type="journal article" date="2023" name="Sci. Data">
        <title>Genome assembly of the Korean intertidal mud-creeper Batillaria attramentaria.</title>
        <authorList>
            <person name="Patra A.K."/>
            <person name="Ho P.T."/>
            <person name="Jun S."/>
            <person name="Lee S.J."/>
            <person name="Kim Y."/>
            <person name="Won Y.J."/>
        </authorList>
    </citation>
    <scope>NUCLEOTIDE SEQUENCE [LARGE SCALE GENOMIC DNA]</scope>
    <source>
        <strain evidence="1">Wonlab-2016</strain>
    </source>
</reference>
<organism evidence="1 2">
    <name type="scientific">Batillaria attramentaria</name>
    <dbReference type="NCBI Taxonomy" id="370345"/>
    <lineage>
        <taxon>Eukaryota</taxon>
        <taxon>Metazoa</taxon>
        <taxon>Spiralia</taxon>
        <taxon>Lophotrochozoa</taxon>
        <taxon>Mollusca</taxon>
        <taxon>Gastropoda</taxon>
        <taxon>Caenogastropoda</taxon>
        <taxon>Sorbeoconcha</taxon>
        <taxon>Cerithioidea</taxon>
        <taxon>Batillariidae</taxon>
        <taxon>Batillaria</taxon>
    </lineage>
</organism>
<dbReference type="Proteomes" id="UP001519460">
    <property type="component" value="Unassembled WGS sequence"/>
</dbReference>
<comment type="caution">
    <text evidence="1">The sequence shown here is derived from an EMBL/GenBank/DDBJ whole genome shotgun (WGS) entry which is preliminary data.</text>
</comment>
<protein>
    <submittedName>
        <fullName evidence="1">Uncharacterized protein</fullName>
    </submittedName>
</protein>
<dbReference type="EMBL" id="JACVVK020000034">
    <property type="protein sequence ID" value="KAK7500898.1"/>
    <property type="molecule type" value="Genomic_DNA"/>
</dbReference>
<name>A0ABD0LPG4_9CAEN</name>
<dbReference type="AlphaFoldDB" id="A0ABD0LPG4"/>
<sequence>MSKRLGCGSERRRTLHRVYTLEPPSSPCLDSVASVSTGGRAIKTPGRGRRGRGRARGVVPRFTSPAEGVGAKNNSLTLTEPRVRRRWRVPSRSGIAGHRVV</sequence>
<proteinExistence type="predicted"/>
<keyword evidence="2" id="KW-1185">Reference proteome</keyword>
<evidence type="ECO:0000313" key="1">
    <source>
        <dbReference type="EMBL" id="KAK7500898.1"/>
    </source>
</evidence>
<gene>
    <name evidence="1" type="ORF">BaRGS_00007778</name>
</gene>